<keyword evidence="11" id="KW-1185">Reference proteome</keyword>
<evidence type="ECO:0000256" key="3">
    <source>
        <dbReference type="ARBA" id="ARBA00022737"/>
    </source>
</evidence>
<dbReference type="SUPFAM" id="SSF52058">
    <property type="entry name" value="L domain-like"/>
    <property type="match status" value="1"/>
</dbReference>
<dbReference type="InterPro" id="IPR036388">
    <property type="entry name" value="WH-like_DNA-bd_sf"/>
</dbReference>
<dbReference type="InterPro" id="IPR027417">
    <property type="entry name" value="P-loop_NTPase"/>
</dbReference>
<gene>
    <name evidence="10" type="ORF">SASPL_103663</name>
</gene>
<evidence type="ECO:0000256" key="1">
    <source>
        <dbReference type="ARBA" id="ARBA00008894"/>
    </source>
</evidence>
<keyword evidence="4" id="KW-0547">Nucleotide-binding</keyword>
<evidence type="ECO:0000313" key="10">
    <source>
        <dbReference type="EMBL" id="KAG6432090.1"/>
    </source>
</evidence>
<dbReference type="GO" id="GO:0005524">
    <property type="term" value="F:ATP binding"/>
    <property type="evidence" value="ECO:0007669"/>
    <property type="project" value="UniProtKB-KW"/>
</dbReference>
<evidence type="ECO:0000256" key="5">
    <source>
        <dbReference type="ARBA" id="ARBA00022821"/>
    </source>
</evidence>
<dbReference type="InterPro" id="IPR058922">
    <property type="entry name" value="WHD_DRP"/>
</dbReference>
<dbReference type="Gene3D" id="1.10.10.10">
    <property type="entry name" value="Winged helix-like DNA-binding domain superfamily/Winged helix DNA-binding domain"/>
    <property type="match status" value="1"/>
</dbReference>
<dbReference type="EMBL" id="PNBA02000002">
    <property type="protein sequence ID" value="KAG6432090.1"/>
    <property type="molecule type" value="Genomic_DNA"/>
</dbReference>
<keyword evidence="5" id="KW-0611">Plant defense</keyword>
<feature type="domain" description="Disease resistance protein winged helix" evidence="8">
    <location>
        <begin position="418"/>
        <end position="489"/>
    </location>
</feature>
<feature type="domain" description="Disease resistance R13L4/SHOC-2-like LRR" evidence="9">
    <location>
        <begin position="575"/>
        <end position="887"/>
    </location>
</feature>
<dbReference type="InterPro" id="IPR002182">
    <property type="entry name" value="NB-ARC"/>
</dbReference>
<dbReference type="PRINTS" id="PR00364">
    <property type="entry name" value="DISEASERSIST"/>
</dbReference>
<dbReference type="AlphaFoldDB" id="A0A8X8YFM7"/>
<dbReference type="Gene3D" id="1.10.8.430">
    <property type="entry name" value="Helical domain of apoptotic protease-activating factors"/>
    <property type="match status" value="1"/>
</dbReference>
<reference evidence="10" key="1">
    <citation type="submission" date="2018-01" db="EMBL/GenBank/DDBJ databases">
        <authorList>
            <person name="Mao J.F."/>
        </authorList>
    </citation>
    <scope>NUCLEOTIDE SEQUENCE</scope>
    <source>
        <strain evidence="10">Huo1</strain>
        <tissue evidence="10">Leaf</tissue>
    </source>
</reference>
<comment type="caution">
    <text evidence="10">The sequence shown here is derived from an EMBL/GenBank/DDBJ whole genome shotgun (WGS) entry which is preliminary data.</text>
</comment>
<dbReference type="Proteomes" id="UP000298416">
    <property type="component" value="Unassembled WGS sequence"/>
</dbReference>
<evidence type="ECO:0000256" key="2">
    <source>
        <dbReference type="ARBA" id="ARBA00022614"/>
    </source>
</evidence>
<dbReference type="SUPFAM" id="SSF52540">
    <property type="entry name" value="P-loop containing nucleoside triphosphate hydrolases"/>
    <property type="match status" value="1"/>
</dbReference>
<feature type="domain" description="NB-ARC" evidence="7">
    <location>
        <begin position="167"/>
        <end position="324"/>
    </location>
</feature>
<dbReference type="InterPro" id="IPR044974">
    <property type="entry name" value="Disease_R_plants"/>
</dbReference>
<dbReference type="InterPro" id="IPR055414">
    <property type="entry name" value="LRR_R13L4/SHOC2-like"/>
</dbReference>
<dbReference type="Pfam" id="PF23598">
    <property type="entry name" value="LRR_14"/>
    <property type="match status" value="1"/>
</dbReference>
<evidence type="ECO:0000256" key="4">
    <source>
        <dbReference type="ARBA" id="ARBA00022741"/>
    </source>
</evidence>
<keyword evidence="2" id="KW-0433">Leucine-rich repeat</keyword>
<dbReference type="Gene3D" id="3.80.10.10">
    <property type="entry name" value="Ribonuclease Inhibitor"/>
    <property type="match status" value="2"/>
</dbReference>
<name>A0A8X8YFM7_SALSN</name>
<evidence type="ECO:0000259" key="9">
    <source>
        <dbReference type="Pfam" id="PF23598"/>
    </source>
</evidence>
<dbReference type="PANTHER" id="PTHR23155">
    <property type="entry name" value="DISEASE RESISTANCE PROTEIN RP"/>
    <property type="match status" value="1"/>
</dbReference>
<organism evidence="10">
    <name type="scientific">Salvia splendens</name>
    <name type="common">Scarlet sage</name>
    <dbReference type="NCBI Taxonomy" id="180675"/>
    <lineage>
        <taxon>Eukaryota</taxon>
        <taxon>Viridiplantae</taxon>
        <taxon>Streptophyta</taxon>
        <taxon>Embryophyta</taxon>
        <taxon>Tracheophyta</taxon>
        <taxon>Spermatophyta</taxon>
        <taxon>Magnoliopsida</taxon>
        <taxon>eudicotyledons</taxon>
        <taxon>Gunneridae</taxon>
        <taxon>Pentapetalae</taxon>
        <taxon>asterids</taxon>
        <taxon>lamiids</taxon>
        <taxon>Lamiales</taxon>
        <taxon>Lamiaceae</taxon>
        <taxon>Nepetoideae</taxon>
        <taxon>Mentheae</taxon>
        <taxon>Salviinae</taxon>
        <taxon>Salvia</taxon>
        <taxon>Salvia subgen. Calosphace</taxon>
        <taxon>core Calosphace</taxon>
    </lineage>
</organism>
<protein>
    <recommendedName>
        <fullName evidence="12">Disease resistance protein RPM1</fullName>
    </recommendedName>
</protein>
<evidence type="ECO:0000256" key="6">
    <source>
        <dbReference type="ARBA" id="ARBA00022840"/>
    </source>
</evidence>
<evidence type="ECO:0000259" key="8">
    <source>
        <dbReference type="Pfam" id="PF23559"/>
    </source>
</evidence>
<proteinExistence type="inferred from homology"/>
<dbReference type="GO" id="GO:0043531">
    <property type="term" value="F:ADP binding"/>
    <property type="evidence" value="ECO:0007669"/>
    <property type="project" value="InterPro"/>
</dbReference>
<dbReference type="FunFam" id="3.40.50.300:FF:001091">
    <property type="entry name" value="Probable disease resistance protein At1g61300"/>
    <property type="match status" value="1"/>
</dbReference>
<dbReference type="InterPro" id="IPR032675">
    <property type="entry name" value="LRR_dom_sf"/>
</dbReference>
<dbReference type="GO" id="GO:0051607">
    <property type="term" value="P:defense response to virus"/>
    <property type="evidence" value="ECO:0007669"/>
    <property type="project" value="UniProtKB-ARBA"/>
</dbReference>
<evidence type="ECO:0008006" key="12">
    <source>
        <dbReference type="Google" id="ProtNLM"/>
    </source>
</evidence>
<keyword evidence="3" id="KW-0677">Repeat</keyword>
<evidence type="ECO:0000259" key="7">
    <source>
        <dbReference type="Pfam" id="PF00931"/>
    </source>
</evidence>
<dbReference type="InterPro" id="IPR042197">
    <property type="entry name" value="Apaf_helical"/>
</dbReference>
<dbReference type="Gene3D" id="3.40.50.300">
    <property type="entry name" value="P-loop containing nucleotide triphosphate hydrolases"/>
    <property type="match status" value="1"/>
</dbReference>
<dbReference type="Pfam" id="PF23559">
    <property type="entry name" value="WHD_DRP"/>
    <property type="match status" value="1"/>
</dbReference>
<evidence type="ECO:0000313" key="11">
    <source>
        <dbReference type="Proteomes" id="UP000298416"/>
    </source>
</evidence>
<reference evidence="10" key="2">
    <citation type="submission" date="2020-08" db="EMBL/GenBank/DDBJ databases">
        <title>Plant Genome Project.</title>
        <authorList>
            <person name="Zhang R.-G."/>
        </authorList>
    </citation>
    <scope>NUCLEOTIDE SEQUENCE</scope>
    <source>
        <strain evidence="10">Huo1</strain>
        <tissue evidence="10">Leaf</tissue>
    </source>
</reference>
<sequence>MAEITHILLRQIRDLAYRTNDAISLYAAIKDSSRMSSNFFKDGYSVHKIGSEIKIIKSEIKIIKSEVENVREFIENFGIKSFIRGQSSAPQPTYSYDIQEDEVEKLVSLLVGDEVISLSGMGGIGKTIKNIKTELGNMIRDIGIDIFIEGQSSAPLPTYRQDFVGREEEVEKLVSLLVDDGAEPVISLWGMGGIGKTTIARKVYSHPTTKGFFDSFAWVSVSREFDKLSVLENVLMQLSPHQISSNLSLRGLTHKLLQVQETTKCMIVVDDIWSVEHWGKLQPAFDKKTKILLITRNHKVAKIGSATKVGLLSDDESWELLKRKSSVCSNIPDFQTKESRLEKMGKDMVGKCGNLPLAISLLGDILSEEKSSKEWDLAYRKVMKGHKDLIGGIHRVLLQSYLDLPYYLKPCFLYMSMYKEGELINGFDLCLMWIAQGMVSCAGNSREVDIAQEYLSELVSRSLVEVVYDDRHRDQTTRMCMLHKVVREMCLLMAEEEDFAMKVVDYEGDQAFSHLWHDSLSSTKNRHLVVNFKTQVQRESKKMMKCHKVNTITVRSLLLINDIPGRPEIEFPECGLKKFKLLKSLYISGVKFKDGKLPKSISKLIVLRSLRLRYCSFNKLPSSVSNLLYLHTLDLWNCGNVQIPNDVLSRMPRLRHLFFPTYSPSYFDEKERGILILEGLENLETLVGFNSLVHRLNSPTEMTKLQLFQGIFHDNQSLSEIIHTSCTSWKNLKCGGLQITGGCCFSSEKEEHVMLFSKLFKFQNLHMSVEIGNLFKELELESQVRISNLQSLVLSESAIMEDPMDILGKLPLLLDLSMIGGCFQGVEITCSASTFPRLERLLIRDLPHLRQWNVEQGTMPVVYKVVIDNCPCLKIVPDGFEFLHSLSYLRVCGMPALGGRVSERGEDFHKVRHVPSIVVRYACRFKLIIACHEFERMYP</sequence>
<accession>A0A8X8YFM7</accession>
<keyword evidence="6" id="KW-0067">ATP-binding</keyword>
<dbReference type="FunFam" id="1.10.10.10:FF:000322">
    <property type="entry name" value="Probable disease resistance protein At1g63360"/>
    <property type="match status" value="1"/>
</dbReference>
<dbReference type="GO" id="GO:0098542">
    <property type="term" value="P:defense response to other organism"/>
    <property type="evidence" value="ECO:0007669"/>
    <property type="project" value="TreeGrafter"/>
</dbReference>
<comment type="similarity">
    <text evidence="1">Belongs to the disease resistance NB-LRR family.</text>
</comment>
<dbReference type="Pfam" id="PF00931">
    <property type="entry name" value="NB-ARC"/>
    <property type="match status" value="1"/>
</dbReference>
<dbReference type="PANTHER" id="PTHR23155:SF1185">
    <property type="entry name" value="DISEASE RESISTANCE RPP8-LIKE PROTEIN 3-RELATED"/>
    <property type="match status" value="1"/>
</dbReference>